<dbReference type="PANTHER" id="PTHR43105">
    <property type="entry name" value="RESPIRATORY NITRATE REDUCTASE"/>
    <property type="match status" value="1"/>
</dbReference>
<dbReference type="SUPFAM" id="SSF54862">
    <property type="entry name" value="4Fe-4S ferredoxins"/>
    <property type="match status" value="1"/>
</dbReference>
<evidence type="ECO:0000256" key="7">
    <source>
        <dbReference type="ARBA" id="ARBA00023014"/>
    </source>
</evidence>
<dbReference type="Pfam" id="PF00384">
    <property type="entry name" value="Molybdopterin"/>
    <property type="match status" value="1"/>
</dbReference>
<feature type="domain" description="4Fe-4S ferredoxin-type" evidence="9">
    <location>
        <begin position="138"/>
        <end position="168"/>
    </location>
</feature>
<evidence type="ECO:0000256" key="6">
    <source>
        <dbReference type="ARBA" id="ARBA00023004"/>
    </source>
</evidence>
<dbReference type="Gene3D" id="2.40.40.20">
    <property type="match status" value="1"/>
</dbReference>
<dbReference type="Gene3D" id="3.30.70.20">
    <property type="match status" value="1"/>
</dbReference>
<keyword evidence="4" id="KW-0677">Repeat</keyword>
<gene>
    <name evidence="11" type="primary">fdhF</name>
    <name evidence="11" type="ORF">H8K36_07665</name>
</gene>
<proteinExistence type="inferred from homology"/>
<dbReference type="NCBIfam" id="TIGR01591">
    <property type="entry name" value="Fdh-alpha"/>
    <property type="match status" value="1"/>
</dbReference>
<keyword evidence="7" id="KW-0411">Iron-sulfur</keyword>
<evidence type="ECO:0000259" key="8">
    <source>
        <dbReference type="PROSITE" id="PS51085"/>
    </source>
</evidence>
<dbReference type="CDD" id="cd02790">
    <property type="entry name" value="MopB_CT_Formate-Dh_H"/>
    <property type="match status" value="1"/>
</dbReference>
<dbReference type="InterPro" id="IPR041925">
    <property type="entry name" value="CT_Formate-Dh_H"/>
</dbReference>
<feature type="domain" description="4Fe-4S ferredoxin-type" evidence="9">
    <location>
        <begin position="181"/>
        <end position="210"/>
    </location>
</feature>
<dbReference type="CDD" id="cd02753">
    <property type="entry name" value="MopB_Formate-Dh-H"/>
    <property type="match status" value="1"/>
</dbReference>
<dbReference type="Proteomes" id="UP000627446">
    <property type="component" value="Unassembled WGS sequence"/>
</dbReference>
<dbReference type="PROSITE" id="PS51379">
    <property type="entry name" value="4FE4S_FER_2"/>
    <property type="match status" value="2"/>
</dbReference>
<dbReference type="FunFam" id="3.40.228.10:FF:000002">
    <property type="entry name" value="Formate dehydrogenase subunit alpha"/>
    <property type="match status" value="1"/>
</dbReference>
<dbReference type="Gene3D" id="2.20.25.90">
    <property type="entry name" value="ADC-like domains"/>
    <property type="match status" value="1"/>
</dbReference>
<evidence type="ECO:0000256" key="4">
    <source>
        <dbReference type="ARBA" id="ARBA00022737"/>
    </source>
</evidence>
<evidence type="ECO:0000256" key="5">
    <source>
        <dbReference type="ARBA" id="ARBA00023002"/>
    </source>
</evidence>
<dbReference type="Gene3D" id="3.40.50.740">
    <property type="match status" value="1"/>
</dbReference>
<dbReference type="PROSITE" id="PS00490">
    <property type="entry name" value="MOLYBDOPTERIN_PROK_2"/>
    <property type="match status" value="1"/>
</dbReference>
<keyword evidence="2" id="KW-0004">4Fe-4S</keyword>
<dbReference type="PROSITE" id="PS51669">
    <property type="entry name" value="4FE4S_MOW_BIS_MGD"/>
    <property type="match status" value="1"/>
</dbReference>
<dbReference type="GO" id="GO:0022904">
    <property type="term" value="P:respiratory electron transport chain"/>
    <property type="evidence" value="ECO:0007669"/>
    <property type="project" value="TreeGrafter"/>
</dbReference>
<evidence type="ECO:0000256" key="2">
    <source>
        <dbReference type="ARBA" id="ARBA00022485"/>
    </source>
</evidence>
<evidence type="ECO:0000313" key="12">
    <source>
        <dbReference type="Proteomes" id="UP000627446"/>
    </source>
</evidence>
<dbReference type="GO" id="GO:1990204">
    <property type="term" value="C:oxidoreductase complex"/>
    <property type="evidence" value="ECO:0007669"/>
    <property type="project" value="UniProtKB-ARBA"/>
</dbReference>
<dbReference type="InterPro" id="IPR006656">
    <property type="entry name" value="Mopterin_OxRdtase"/>
</dbReference>
<accession>A0A923HP18</accession>
<reference evidence="11" key="1">
    <citation type="submission" date="2020-08" db="EMBL/GenBank/DDBJ databases">
        <title>Novel species isolated from subtropical streams in China.</title>
        <authorList>
            <person name="Lu H."/>
        </authorList>
    </citation>
    <scope>NUCLEOTIDE SEQUENCE</scope>
    <source>
        <strain evidence="11">LX22W</strain>
    </source>
</reference>
<dbReference type="GO" id="GO:0051539">
    <property type="term" value="F:4 iron, 4 sulfur cluster binding"/>
    <property type="evidence" value="ECO:0007669"/>
    <property type="project" value="UniProtKB-KW"/>
</dbReference>
<keyword evidence="3" id="KW-0479">Metal-binding</keyword>
<keyword evidence="5" id="KW-0560">Oxidoreductase</keyword>
<dbReference type="SUPFAM" id="SSF54292">
    <property type="entry name" value="2Fe-2S ferredoxin-like"/>
    <property type="match status" value="1"/>
</dbReference>
<dbReference type="GO" id="GO:0043546">
    <property type="term" value="F:molybdopterin cofactor binding"/>
    <property type="evidence" value="ECO:0007669"/>
    <property type="project" value="InterPro"/>
</dbReference>
<dbReference type="SUPFAM" id="SSF53706">
    <property type="entry name" value="Formate dehydrogenase/DMSO reductase, domains 1-3"/>
    <property type="match status" value="1"/>
</dbReference>
<feature type="domain" description="4Fe-4S Mo/W bis-MGD-type" evidence="10">
    <location>
        <begin position="217"/>
        <end position="272"/>
    </location>
</feature>
<evidence type="ECO:0000259" key="10">
    <source>
        <dbReference type="PROSITE" id="PS51669"/>
    </source>
</evidence>
<dbReference type="Pfam" id="PF01568">
    <property type="entry name" value="Molydop_binding"/>
    <property type="match status" value="1"/>
</dbReference>
<protein>
    <submittedName>
        <fullName evidence="11">Formate dehydrogenase subunit alpha</fullName>
    </submittedName>
</protein>
<dbReference type="InterPro" id="IPR017896">
    <property type="entry name" value="4Fe4S_Fe-S-bd"/>
</dbReference>
<dbReference type="GO" id="GO:0016020">
    <property type="term" value="C:membrane"/>
    <property type="evidence" value="ECO:0007669"/>
    <property type="project" value="TreeGrafter"/>
</dbReference>
<dbReference type="CDD" id="cd00207">
    <property type="entry name" value="fer2"/>
    <property type="match status" value="1"/>
</dbReference>
<dbReference type="PIRSF" id="PIRSF036643">
    <property type="entry name" value="FDH_alpha"/>
    <property type="match status" value="1"/>
</dbReference>
<feature type="domain" description="2Fe-2S ferredoxin-type" evidence="8">
    <location>
        <begin position="6"/>
        <end position="84"/>
    </location>
</feature>
<dbReference type="GO" id="GO:0003954">
    <property type="term" value="F:NADH dehydrogenase activity"/>
    <property type="evidence" value="ECO:0007669"/>
    <property type="project" value="TreeGrafter"/>
</dbReference>
<evidence type="ECO:0000256" key="3">
    <source>
        <dbReference type="ARBA" id="ARBA00022723"/>
    </source>
</evidence>
<name>A0A923HP18_9BURK</name>
<dbReference type="PANTHER" id="PTHR43105:SF14">
    <property type="entry name" value="FORMATE DEHYDROGENASE H"/>
    <property type="match status" value="1"/>
</dbReference>
<dbReference type="Gene3D" id="3.40.228.10">
    <property type="entry name" value="Dimethylsulfoxide Reductase, domain 2"/>
    <property type="match status" value="1"/>
</dbReference>
<dbReference type="InterPro" id="IPR036010">
    <property type="entry name" value="2Fe-2S_ferredoxin-like_sf"/>
</dbReference>
<organism evidence="11 12">
    <name type="scientific">Undibacterium nitidum</name>
    <dbReference type="NCBI Taxonomy" id="2762298"/>
    <lineage>
        <taxon>Bacteria</taxon>
        <taxon>Pseudomonadati</taxon>
        <taxon>Pseudomonadota</taxon>
        <taxon>Betaproteobacteria</taxon>
        <taxon>Burkholderiales</taxon>
        <taxon>Oxalobacteraceae</taxon>
        <taxon>Undibacterium</taxon>
    </lineage>
</organism>
<dbReference type="Pfam" id="PF13510">
    <property type="entry name" value="Fer2_4"/>
    <property type="match status" value="1"/>
</dbReference>
<dbReference type="InterPro" id="IPR006963">
    <property type="entry name" value="Mopterin_OxRdtase_4Fe-4S_dom"/>
</dbReference>
<dbReference type="GO" id="GO:0015942">
    <property type="term" value="P:formate metabolic process"/>
    <property type="evidence" value="ECO:0007669"/>
    <property type="project" value="InterPro"/>
</dbReference>
<dbReference type="EMBL" id="JACOFZ010000002">
    <property type="protein sequence ID" value="MBC3881243.1"/>
    <property type="molecule type" value="Genomic_DNA"/>
</dbReference>
<dbReference type="SMART" id="SM00926">
    <property type="entry name" value="Molybdop_Fe4S4"/>
    <property type="match status" value="1"/>
</dbReference>
<dbReference type="SUPFAM" id="SSF50692">
    <property type="entry name" value="ADC-like"/>
    <property type="match status" value="1"/>
</dbReference>
<dbReference type="InterPro" id="IPR006655">
    <property type="entry name" value="Mopterin_OxRdtase_prok_CS"/>
</dbReference>
<dbReference type="InterPro" id="IPR041924">
    <property type="entry name" value="Formate_Dh-H_N"/>
</dbReference>
<dbReference type="GO" id="GO:0008863">
    <property type="term" value="F:formate dehydrogenase (NAD+) activity"/>
    <property type="evidence" value="ECO:0007669"/>
    <property type="project" value="InterPro"/>
</dbReference>
<evidence type="ECO:0000259" key="9">
    <source>
        <dbReference type="PROSITE" id="PS51379"/>
    </source>
</evidence>
<dbReference type="InterPro" id="IPR009010">
    <property type="entry name" value="Asp_de-COase-like_dom_sf"/>
</dbReference>
<dbReference type="InterPro" id="IPR006657">
    <property type="entry name" value="MoPterin_dinucl-bd_dom"/>
</dbReference>
<dbReference type="InterPro" id="IPR054351">
    <property type="entry name" value="NADH_UbQ_OxRdtase_ferredoxin"/>
</dbReference>
<dbReference type="Pfam" id="PF04879">
    <property type="entry name" value="Molybdop_Fe4S4"/>
    <property type="match status" value="1"/>
</dbReference>
<dbReference type="InterPro" id="IPR050123">
    <property type="entry name" value="Prok_molybdopt-oxidoreductase"/>
</dbReference>
<evidence type="ECO:0000313" key="11">
    <source>
        <dbReference type="EMBL" id="MBC3881243.1"/>
    </source>
</evidence>
<keyword evidence="6" id="KW-0408">Iron</keyword>
<dbReference type="PROSITE" id="PS51085">
    <property type="entry name" value="2FE2S_FER_2"/>
    <property type="match status" value="1"/>
</dbReference>
<dbReference type="PROSITE" id="PS00198">
    <property type="entry name" value="4FE4S_FER_1"/>
    <property type="match status" value="1"/>
</dbReference>
<dbReference type="FunFam" id="3.30.70.20:FF:000035">
    <property type="entry name" value="Iron hydrogenase 1"/>
    <property type="match status" value="1"/>
</dbReference>
<comment type="caution">
    <text evidence="11">The sequence shown here is derived from an EMBL/GenBank/DDBJ whole genome shotgun (WGS) entry which is preliminary data.</text>
</comment>
<sequence length="938" mass="102450">MITTNKTVTVQLNGQRRECAPGESILTLAKRVGVEIPHLCFKDGLATAGNCRACVVEIQGERTLAPSCCRTVSENMVIESASPRAERAQKLVLELLQTDARNEVREEKNELTTWSRKMGVTTSRFPARSTINKDQSHPAIQVNLDACILCTRCVRACRETQVNDVIGLAFRGSHAQIVFDMKSDMGDSTCVACGECVQACPTGALLPANPVAQQIPEKTVDSVCPYCGVGCQLSYQVKDNTIISVEGRDGPANHQRLCVKGRYGFDYAQHPQRLRTPLIRRADAPKRSDMQMDPERIMDIFREATWDEALALAAGKLKSLRDTHGKASLAGFGSAKGSNEEAYLFQKLVRIGFGTNNVDHCTRLCHASSVAALLEGIGSGAVSNPVMDVDKAEVIIVIGANPTVNHPVGATWIKNAVKNGAKLIVCDPRRSDMARMAHRFLQFHPDTDVAMLNAMMHVIIEEDLLDHEFIKARTTGFEAIKENVKTYTPEAMAPICGIPAETLREVARLYATSKGSMILWGMGVSQHIHGTDNVRCLIALALMTGQIGKPGAGLHPLRGQNNVQGASDAGLIPMMFPDYQRVVTPGVTAKFELAWKLAPGTLDTKPGLTVVEVMHAIQHGDIRGMYIMGENPAMSDPDVNHARDSLSKLEHLVVQDIFFTETAYYADVILPASAFPEKTGSFTNTDRTVQLGRQAIDPPGDAKQDLWIIQQMGHGLGLDWNYQHVSEVFEEMRHTMPSIAGISWKRLENEGAVTYPCLHEEDMGQAVVFTENFPTADGRAKFVAADLIHAAEKPDSEYPMVLITGRQLEHWHTGSMTRRASVLDAIEPDPIASIHADDLAKLGGKPGDLITLESRRGQVSLYARVDNSSPRGAVFVPFCYYEAAINRLTNAALDPFGKIPEFKYCAIKIHLGGTPPVQTSFGGGQAILKRGSVLKETV</sequence>
<dbReference type="AlphaFoldDB" id="A0A923HP18"/>
<dbReference type="InterPro" id="IPR017900">
    <property type="entry name" value="4Fe4S_Fe_S_CS"/>
</dbReference>
<dbReference type="RefSeq" id="WP_186916280.1">
    <property type="nucleotide sequence ID" value="NZ_JACOFZ010000002.1"/>
</dbReference>
<evidence type="ECO:0000256" key="1">
    <source>
        <dbReference type="ARBA" id="ARBA00007023"/>
    </source>
</evidence>
<dbReference type="InterPro" id="IPR006478">
    <property type="entry name" value="Formate_DH_asu"/>
</dbReference>
<dbReference type="InterPro" id="IPR001041">
    <property type="entry name" value="2Fe-2S_ferredoxin-type"/>
</dbReference>
<dbReference type="Pfam" id="PF22117">
    <property type="entry name" value="Fer4_Nqo3"/>
    <property type="match status" value="1"/>
</dbReference>
<keyword evidence="12" id="KW-1185">Reference proteome</keyword>
<comment type="similarity">
    <text evidence="1">In the C-terminal section; belongs to the prokaryotic molybdopterin-containing oxidoreductase family.</text>
</comment>
<dbReference type="Gene3D" id="3.10.20.740">
    <property type="match status" value="1"/>
</dbReference>
<dbReference type="GO" id="GO:0046872">
    <property type="term" value="F:metal ion binding"/>
    <property type="evidence" value="ECO:0007669"/>
    <property type="project" value="UniProtKB-KW"/>
</dbReference>